<evidence type="ECO:0000256" key="1">
    <source>
        <dbReference type="ARBA" id="ARBA00001964"/>
    </source>
</evidence>
<dbReference type="Proteomes" id="UP000485569">
    <property type="component" value="Unassembled WGS sequence"/>
</dbReference>
<evidence type="ECO:0000256" key="3">
    <source>
        <dbReference type="ARBA" id="ARBA00023052"/>
    </source>
</evidence>
<evidence type="ECO:0000256" key="2">
    <source>
        <dbReference type="ARBA" id="ARBA00023002"/>
    </source>
</evidence>
<dbReference type="PANTHER" id="PTHR43257">
    <property type="entry name" value="PYRUVATE DEHYDROGENASE E1 COMPONENT BETA SUBUNIT"/>
    <property type="match status" value="1"/>
</dbReference>
<gene>
    <name evidence="5" type="primary">bfmBAB_1</name>
    <name evidence="5" type="ORF">BWY41_01548</name>
</gene>
<protein>
    <submittedName>
        <fullName evidence="5">2-oxoisovalerate dehydrogenase subunit beta</fullName>
        <ecNumber evidence="5">1.2.4.4</ecNumber>
    </submittedName>
</protein>
<dbReference type="Pfam" id="PF02779">
    <property type="entry name" value="Transket_pyr"/>
    <property type="match status" value="1"/>
</dbReference>
<evidence type="ECO:0000259" key="4">
    <source>
        <dbReference type="SMART" id="SM00861"/>
    </source>
</evidence>
<keyword evidence="2 5" id="KW-0560">Oxidoreductase</keyword>
<proteinExistence type="predicted"/>
<dbReference type="Pfam" id="PF02780">
    <property type="entry name" value="Transketolase_C"/>
    <property type="match status" value="1"/>
</dbReference>
<dbReference type="InterPro" id="IPR005475">
    <property type="entry name" value="Transketolase-like_Pyr-bd"/>
</dbReference>
<dbReference type="EMBL" id="MWBQ01000125">
    <property type="protein sequence ID" value="OQA56173.1"/>
    <property type="molecule type" value="Genomic_DNA"/>
</dbReference>
<reference evidence="5" key="1">
    <citation type="submission" date="2017-02" db="EMBL/GenBank/DDBJ databases">
        <title>Delving into the versatile metabolic prowess of the omnipresent phylum Bacteroidetes.</title>
        <authorList>
            <person name="Nobu M.K."/>
            <person name="Mei R."/>
            <person name="Narihiro T."/>
            <person name="Kuroda K."/>
            <person name="Liu W.-T."/>
        </authorList>
    </citation>
    <scope>NUCLEOTIDE SEQUENCE</scope>
    <source>
        <strain evidence="5">ADurb.Bin276</strain>
    </source>
</reference>
<feature type="domain" description="Transketolase-like pyrimidine-binding" evidence="4">
    <location>
        <begin position="4"/>
        <end position="179"/>
    </location>
</feature>
<dbReference type="PANTHER" id="PTHR43257:SF2">
    <property type="entry name" value="PYRUVATE DEHYDROGENASE E1 COMPONENT SUBUNIT BETA"/>
    <property type="match status" value="1"/>
</dbReference>
<dbReference type="InterPro" id="IPR009014">
    <property type="entry name" value="Transketo_C/PFOR_II"/>
</dbReference>
<comment type="cofactor">
    <cofactor evidence="1">
        <name>thiamine diphosphate</name>
        <dbReference type="ChEBI" id="CHEBI:58937"/>
    </cofactor>
</comment>
<dbReference type="SMART" id="SM00861">
    <property type="entry name" value="Transket_pyr"/>
    <property type="match status" value="1"/>
</dbReference>
<dbReference type="GO" id="GO:0003863">
    <property type="term" value="F:branched-chain 2-oxo acid dehydrogenase activity"/>
    <property type="evidence" value="ECO:0007669"/>
    <property type="project" value="UniProtKB-EC"/>
</dbReference>
<dbReference type="SUPFAM" id="SSF52518">
    <property type="entry name" value="Thiamin diphosphate-binding fold (THDP-binding)"/>
    <property type="match status" value="1"/>
</dbReference>
<dbReference type="Gene3D" id="3.40.50.970">
    <property type="match status" value="1"/>
</dbReference>
<organism evidence="5">
    <name type="scientific">Candidatus Atribacter allofermentans</name>
    <dbReference type="NCBI Taxonomy" id="1852833"/>
    <lineage>
        <taxon>Bacteria</taxon>
        <taxon>Pseudomonadati</taxon>
        <taxon>Atribacterota</taxon>
        <taxon>Atribacteria</taxon>
        <taxon>Atribacterales</taxon>
        <taxon>Atribacteraceae</taxon>
        <taxon>Atribacter</taxon>
    </lineage>
</organism>
<dbReference type="FunFam" id="3.40.50.920:FF:000001">
    <property type="entry name" value="Pyruvate dehydrogenase E1 beta subunit"/>
    <property type="match status" value="1"/>
</dbReference>
<dbReference type="FunFam" id="3.40.50.970:FF:000001">
    <property type="entry name" value="Pyruvate dehydrogenase E1 beta subunit"/>
    <property type="match status" value="1"/>
</dbReference>
<dbReference type="EC" id="1.2.4.4" evidence="5"/>
<dbReference type="NCBIfam" id="NF006667">
    <property type="entry name" value="PRK09212.1"/>
    <property type="match status" value="1"/>
</dbReference>
<dbReference type="AlphaFoldDB" id="A0A1V5SPJ6"/>
<name>A0A1V5SPJ6_9BACT</name>
<sequence length="324" mass="35288">MREITYSQALNEALREEMIRDEKVFLMGEDIGLHGGAFGVTKNLVKEFGSERVRNSPLSEAGIAGIAVGAALLDMKPVVEFMFVDFTTIAMDQIINQAAKIRYMTGGQVKVPAVFRTQGGAGTGSAAQHSQSLENLFCYIPGLIVVMPSTPYNAKGLLKSSIRNPNPVVFIEHKLLYAKKGVVPEEEYLLPLGKANLMKKGQNITFISYSRMVHVALDAAEQLTQEGIDAEVIDLQTLSPIDKETIFQSVQKTGKCLTIEEDCKSSGFGAEVSALIGEECFDYLDAPVRRIAAADVPVPFAASLEFEALPDVDKIMKTAKMMLS</sequence>
<dbReference type="CDD" id="cd07036">
    <property type="entry name" value="TPP_PYR_E1-PDHc-beta_like"/>
    <property type="match status" value="1"/>
</dbReference>
<dbReference type="InterPro" id="IPR033248">
    <property type="entry name" value="Transketolase_C"/>
</dbReference>
<dbReference type="Gene3D" id="3.40.50.920">
    <property type="match status" value="1"/>
</dbReference>
<comment type="caution">
    <text evidence="5">The sequence shown here is derived from an EMBL/GenBank/DDBJ whole genome shotgun (WGS) entry which is preliminary data.</text>
</comment>
<accession>A0A1V5SPJ6</accession>
<dbReference type="InterPro" id="IPR029061">
    <property type="entry name" value="THDP-binding"/>
</dbReference>
<dbReference type="SUPFAM" id="SSF52922">
    <property type="entry name" value="TK C-terminal domain-like"/>
    <property type="match status" value="1"/>
</dbReference>
<keyword evidence="3" id="KW-0786">Thiamine pyrophosphate</keyword>
<evidence type="ECO:0000313" key="5">
    <source>
        <dbReference type="EMBL" id="OQA56173.1"/>
    </source>
</evidence>